<evidence type="ECO:0000313" key="2">
    <source>
        <dbReference type="Proteomes" id="UP000191135"/>
    </source>
</evidence>
<protein>
    <submittedName>
        <fullName evidence="1">Uncharacterized protein</fullName>
    </submittedName>
</protein>
<dbReference type="RefSeq" id="WP_018063205.1">
    <property type="nucleotide sequence ID" value="NZ_AQWH01000002.1"/>
</dbReference>
<reference evidence="1 2" key="1">
    <citation type="submission" date="2017-03" db="EMBL/GenBank/DDBJ databases">
        <title>Foreign affairs: Plasmid Transfer between Roseobacters and Rhizobia.</title>
        <authorList>
            <person name="Bartling P."/>
            <person name="Bunk B."/>
            <person name="Overmann J."/>
            <person name="Brinkmann H."/>
            <person name="Petersen J."/>
        </authorList>
    </citation>
    <scope>NUCLEOTIDE SEQUENCE [LARGE SCALE GENOMIC DNA]</scope>
    <source>
        <strain evidence="1 2">MACL11</strain>
    </source>
</reference>
<dbReference type="Proteomes" id="UP000191135">
    <property type="component" value="Chromosome"/>
</dbReference>
<dbReference type="OrthoDB" id="8452640at2"/>
<keyword evidence="2" id="KW-1185">Reference proteome</keyword>
<dbReference type="KEGG" id="mmed:Mame_02890"/>
<proteinExistence type="predicted"/>
<gene>
    <name evidence="1" type="ORF">Mame_02890</name>
</gene>
<sequence>MTSTDKRVLLRDGIASLPEPIDIELILPQDMHGIAGRIKLRLPDIVSEAILAQTIPPRAK</sequence>
<name>A0A1U9Z3D7_9HYPH</name>
<dbReference type="EMBL" id="CP020330">
    <property type="protein sequence ID" value="AQZ52213.1"/>
    <property type="molecule type" value="Genomic_DNA"/>
</dbReference>
<accession>A0A1U9Z3D7</accession>
<dbReference type="AlphaFoldDB" id="A0A1U9Z3D7"/>
<organism evidence="1 2">
    <name type="scientific">Martelella mediterranea DSM 17316</name>
    <dbReference type="NCBI Taxonomy" id="1122214"/>
    <lineage>
        <taxon>Bacteria</taxon>
        <taxon>Pseudomonadati</taxon>
        <taxon>Pseudomonadota</taxon>
        <taxon>Alphaproteobacteria</taxon>
        <taxon>Hyphomicrobiales</taxon>
        <taxon>Aurantimonadaceae</taxon>
        <taxon>Martelella</taxon>
    </lineage>
</organism>
<evidence type="ECO:0000313" key="1">
    <source>
        <dbReference type="EMBL" id="AQZ52213.1"/>
    </source>
</evidence>